<evidence type="ECO:0000256" key="6">
    <source>
        <dbReference type="ARBA" id="ARBA00022801"/>
    </source>
</evidence>
<dbReference type="EMBL" id="JACGWJ010000011">
    <property type="protein sequence ID" value="KAL0387668.1"/>
    <property type="molecule type" value="Genomic_DNA"/>
</dbReference>
<dbReference type="GO" id="GO:0016787">
    <property type="term" value="F:hydrolase activity"/>
    <property type="evidence" value="ECO:0007669"/>
    <property type="project" value="UniProtKB-KW"/>
</dbReference>
<keyword evidence="6" id="KW-0378">Hydrolase</keyword>
<sequence>MHYILLAKPTPITNECEDPRWRWFKGCLGALDGTFVDVRVPKHEKDRYHTRKGQVSVNILGVCNPKLQFIYVLCGWEGSAADNRVFQDSIHTPGGLGVMAGNYYLCNNANMEGFLTPYRDIWYHLREWDHGVGGLQNKLFNLKHSSAQNAIKRTFGLLKVRWGILRSQSFYPIDVQSKIIIAYCLLHNFIHNEMPDDPLELEPLDDHDLGFEINDDCVSTIESNSDSLAWRDSLASSMYND</sequence>
<evidence type="ECO:0000256" key="7">
    <source>
        <dbReference type="ARBA" id="ARBA00023242"/>
    </source>
</evidence>
<reference evidence="9" key="2">
    <citation type="journal article" date="2024" name="Plant">
        <title>Genomic evolution and insights into agronomic trait innovations of Sesamum species.</title>
        <authorList>
            <person name="Miao H."/>
            <person name="Wang L."/>
            <person name="Qu L."/>
            <person name="Liu H."/>
            <person name="Sun Y."/>
            <person name="Le M."/>
            <person name="Wang Q."/>
            <person name="Wei S."/>
            <person name="Zheng Y."/>
            <person name="Lin W."/>
            <person name="Duan Y."/>
            <person name="Cao H."/>
            <person name="Xiong S."/>
            <person name="Wang X."/>
            <person name="Wei L."/>
            <person name="Li C."/>
            <person name="Ma Q."/>
            <person name="Ju M."/>
            <person name="Zhao R."/>
            <person name="Li G."/>
            <person name="Mu C."/>
            <person name="Tian Q."/>
            <person name="Mei H."/>
            <person name="Zhang T."/>
            <person name="Gao T."/>
            <person name="Zhang H."/>
        </authorList>
    </citation>
    <scope>NUCLEOTIDE SEQUENCE</scope>
    <source>
        <strain evidence="9">G02</strain>
    </source>
</reference>
<evidence type="ECO:0000256" key="5">
    <source>
        <dbReference type="ARBA" id="ARBA00022723"/>
    </source>
</evidence>
<dbReference type="PANTHER" id="PTHR22930">
    <property type="match status" value="1"/>
</dbReference>
<keyword evidence="5" id="KW-0479">Metal-binding</keyword>
<evidence type="ECO:0000256" key="2">
    <source>
        <dbReference type="ARBA" id="ARBA00004123"/>
    </source>
</evidence>
<protein>
    <recommendedName>
        <fullName evidence="8">DDE Tnp4 domain-containing protein</fullName>
    </recommendedName>
</protein>
<dbReference type="InterPro" id="IPR045249">
    <property type="entry name" value="HARBI1-like"/>
</dbReference>
<keyword evidence="4" id="KW-0540">Nuclease</keyword>
<dbReference type="InterPro" id="IPR027806">
    <property type="entry name" value="HARBI1_dom"/>
</dbReference>
<comment type="subcellular location">
    <subcellularLocation>
        <location evidence="2">Nucleus</location>
    </subcellularLocation>
</comment>
<proteinExistence type="inferred from homology"/>
<dbReference type="AlphaFoldDB" id="A0AAW2S5L9"/>
<dbReference type="GO" id="GO:0005634">
    <property type="term" value="C:nucleus"/>
    <property type="evidence" value="ECO:0007669"/>
    <property type="project" value="UniProtKB-SubCell"/>
</dbReference>
<accession>A0AAW2S5L9</accession>
<dbReference type="Pfam" id="PF13359">
    <property type="entry name" value="DDE_Tnp_4"/>
    <property type="match status" value="1"/>
</dbReference>
<keyword evidence="7" id="KW-0539">Nucleus</keyword>
<evidence type="ECO:0000313" key="9">
    <source>
        <dbReference type="EMBL" id="KAL0387668.1"/>
    </source>
</evidence>
<dbReference type="GO" id="GO:0046872">
    <property type="term" value="F:metal ion binding"/>
    <property type="evidence" value="ECO:0007669"/>
    <property type="project" value="UniProtKB-KW"/>
</dbReference>
<evidence type="ECO:0000259" key="8">
    <source>
        <dbReference type="Pfam" id="PF13359"/>
    </source>
</evidence>
<evidence type="ECO:0000256" key="1">
    <source>
        <dbReference type="ARBA" id="ARBA00001968"/>
    </source>
</evidence>
<dbReference type="PANTHER" id="PTHR22930:SF281">
    <property type="entry name" value="NUCLEASE"/>
    <property type="match status" value="1"/>
</dbReference>
<gene>
    <name evidence="9" type="ORF">Sradi_2648600</name>
</gene>
<evidence type="ECO:0000256" key="3">
    <source>
        <dbReference type="ARBA" id="ARBA00006958"/>
    </source>
</evidence>
<organism evidence="9">
    <name type="scientific">Sesamum radiatum</name>
    <name type="common">Black benniseed</name>
    <dbReference type="NCBI Taxonomy" id="300843"/>
    <lineage>
        <taxon>Eukaryota</taxon>
        <taxon>Viridiplantae</taxon>
        <taxon>Streptophyta</taxon>
        <taxon>Embryophyta</taxon>
        <taxon>Tracheophyta</taxon>
        <taxon>Spermatophyta</taxon>
        <taxon>Magnoliopsida</taxon>
        <taxon>eudicotyledons</taxon>
        <taxon>Gunneridae</taxon>
        <taxon>Pentapetalae</taxon>
        <taxon>asterids</taxon>
        <taxon>lamiids</taxon>
        <taxon>Lamiales</taxon>
        <taxon>Pedaliaceae</taxon>
        <taxon>Sesamum</taxon>
    </lineage>
</organism>
<dbReference type="GO" id="GO:0004518">
    <property type="term" value="F:nuclease activity"/>
    <property type="evidence" value="ECO:0007669"/>
    <property type="project" value="UniProtKB-KW"/>
</dbReference>
<comment type="cofactor">
    <cofactor evidence="1">
        <name>a divalent metal cation</name>
        <dbReference type="ChEBI" id="CHEBI:60240"/>
    </cofactor>
</comment>
<reference evidence="9" key="1">
    <citation type="submission" date="2020-06" db="EMBL/GenBank/DDBJ databases">
        <authorList>
            <person name="Li T."/>
            <person name="Hu X."/>
            <person name="Zhang T."/>
            <person name="Song X."/>
            <person name="Zhang H."/>
            <person name="Dai N."/>
            <person name="Sheng W."/>
            <person name="Hou X."/>
            <person name="Wei L."/>
        </authorList>
    </citation>
    <scope>NUCLEOTIDE SEQUENCE</scope>
    <source>
        <strain evidence="9">G02</strain>
        <tissue evidence="9">Leaf</tissue>
    </source>
</reference>
<comment type="caution">
    <text evidence="9">The sequence shown here is derived from an EMBL/GenBank/DDBJ whole genome shotgun (WGS) entry which is preliminary data.</text>
</comment>
<evidence type="ECO:0000256" key="4">
    <source>
        <dbReference type="ARBA" id="ARBA00022722"/>
    </source>
</evidence>
<comment type="similarity">
    <text evidence="3">Belongs to the HARBI1 family.</text>
</comment>
<name>A0AAW2S5L9_SESRA</name>
<feature type="domain" description="DDE Tnp4" evidence="8">
    <location>
        <begin position="31"/>
        <end position="188"/>
    </location>
</feature>